<dbReference type="SUPFAM" id="SSF52980">
    <property type="entry name" value="Restriction endonuclease-like"/>
    <property type="match status" value="1"/>
</dbReference>
<proteinExistence type="predicted"/>
<evidence type="ECO:0000313" key="1">
    <source>
        <dbReference type="EMBL" id="VDC29464.1"/>
    </source>
</evidence>
<dbReference type="EMBL" id="UXAV01000042">
    <property type="protein sequence ID" value="VDC29464.1"/>
    <property type="molecule type" value="Genomic_DNA"/>
</dbReference>
<reference evidence="1 2" key="1">
    <citation type="submission" date="2018-11" db="EMBL/GenBank/DDBJ databases">
        <authorList>
            <person name="Criscuolo A."/>
        </authorList>
    </citation>
    <scope>NUCLEOTIDE SEQUENCE [LARGE SCALE GENOMIC DNA]</scope>
    <source>
        <strain evidence="1">ATB-66</strain>
    </source>
</reference>
<dbReference type="Proteomes" id="UP000270468">
    <property type="component" value="Unassembled WGS sequence"/>
</dbReference>
<dbReference type="AlphaFoldDB" id="A0A3P5XLE1"/>
<name>A0A3P5XLE1_9BACL</name>
<gene>
    <name evidence="1" type="ORF">FILTAD_02100</name>
</gene>
<dbReference type="InterPro" id="IPR018679">
    <property type="entry name" value="DUF2161"/>
</dbReference>
<protein>
    <submittedName>
        <fullName evidence="1">Uncharacterized protein</fullName>
    </submittedName>
</protein>
<sequence length="247" mass="28335">MKSNKIKRYEVDLFDPIERYFTALGYDVHGEVNDCDVTALKDDELVIVELKLTLNVELLIQATKRLRLTKAVYIAIPKPAYSLRSKKWKDSCHLIRKIGLGLIIVSFQDSGEKMDIVFEPGPFDNVKSMRQSKKKRNELVMEINGRQGNYNVGGSSQTKLMTTYKQNCIHIACSLERFGPLSAKQLRDIGTGEKTSSILIKNYYGWFERIRRGTYCITEKGISELKEYPGMADFYSKSIEHISEIEK</sequence>
<dbReference type="InterPro" id="IPR011335">
    <property type="entry name" value="Restrct_endonuc-II-like"/>
</dbReference>
<dbReference type="Pfam" id="PF09929">
    <property type="entry name" value="DUF2161"/>
    <property type="match status" value="1"/>
</dbReference>
<organism evidence="1 2">
    <name type="scientific">Filibacter tadaridae</name>
    <dbReference type="NCBI Taxonomy" id="2483811"/>
    <lineage>
        <taxon>Bacteria</taxon>
        <taxon>Bacillati</taxon>
        <taxon>Bacillota</taxon>
        <taxon>Bacilli</taxon>
        <taxon>Bacillales</taxon>
        <taxon>Caryophanaceae</taxon>
        <taxon>Filibacter</taxon>
    </lineage>
</organism>
<dbReference type="OrthoDB" id="9795163at2"/>
<evidence type="ECO:0000313" key="2">
    <source>
        <dbReference type="Proteomes" id="UP000270468"/>
    </source>
</evidence>
<dbReference type="RefSeq" id="WP_124070739.1">
    <property type="nucleotide sequence ID" value="NZ_CBCRXF010000001.1"/>
</dbReference>
<keyword evidence="2" id="KW-1185">Reference proteome</keyword>
<accession>A0A3P5XLE1</accession>